<dbReference type="PANTHER" id="PTHR13483:SF3">
    <property type="entry name" value="BOX C_D SNORNA PROTEIN 1"/>
    <property type="match status" value="1"/>
</dbReference>
<evidence type="ECO:0000313" key="11">
    <source>
        <dbReference type="Proteomes" id="UP000190274"/>
    </source>
</evidence>
<keyword evidence="4" id="KW-0862">Zinc</keyword>
<evidence type="ECO:0000313" key="10">
    <source>
        <dbReference type="EMBL" id="SCU87932.1"/>
    </source>
</evidence>
<feature type="compositionally biased region" description="Acidic residues" evidence="8">
    <location>
        <begin position="355"/>
        <end position="373"/>
    </location>
</feature>
<evidence type="ECO:0000256" key="7">
    <source>
        <dbReference type="PROSITE-ProRule" id="PRU00453"/>
    </source>
</evidence>
<dbReference type="PROSITE" id="PS51083">
    <property type="entry name" value="ZF_HIT"/>
    <property type="match status" value="1"/>
</dbReference>
<evidence type="ECO:0000256" key="3">
    <source>
        <dbReference type="ARBA" id="ARBA00022771"/>
    </source>
</evidence>
<dbReference type="Pfam" id="PF04438">
    <property type="entry name" value="zf-HIT"/>
    <property type="match status" value="1"/>
</dbReference>
<protein>
    <submittedName>
        <fullName evidence="10">LADA_0E07118g1_1</fullName>
    </submittedName>
</protein>
<evidence type="ECO:0000256" key="5">
    <source>
        <dbReference type="ARBA" id="ARBA00049598"/>
    </source>
</evidence>
<sequence length="415" mass="46574">MGSSLCEICSVEQARYTCPKCNKRSCSVACIKKHKSQDSCTGTADDIASYVSREKLKSADTADETNMLVQRDYNFLMGMNRRFELLKRDGKSKNKRALVSAHSHGHPTHLRKRQNLEKIPQVIRRGVYCILLPKGMQRAIQNKSKWDKTLDLFVWSLEWSIITPEGKLEFNHTSHRNRETDTLFECIGKSIQGKCNDIFAPPEEKPVNLDDTVEMASVEAPADAPDVIRGHSKLFSAQSLEAGSPLIDQEVKTHPDAMKETKSEWSNGLGLRYYIKWFPEISEHFSDPKTLIPLDPTKSIGELLRDKIVVEYPTILVTQGELPTESGFALKDQMSKINDENQSSTSDSSSISSDGESDDTDELDSSDADEEPTESSSKPSFNPATQTETNDYNRADEDEEEDDYTPGISLDFLAD</sequence>
<dbReference type="STRING" id="1266660.A0A1G4JCQ2"/>
<keyword evidence="2" id="KW-0479">Metal-binding</keyword>
<dbReference type="GO" id="GO:0005634">
    <property type="term" value="C:nucleus"/>
    <property type="evidence" value="ECO:0007669"/>
    <property type="project" value="TreeGrafter"/>
</dbReference>
<dbReference type="AlphaFoldDB" id="A0A1G4JCQ2"/>
<feature type="domain" description="HIT-type" evidence="9">
    <location>
        <begin position="6"/>
        <end position="40"/>
    </location>
</feature>
<evidence type="ECO:0000256" key="8">
    <source>
        <dbReference type="SAM" id="MobiDB-lite"/>
    </source>
</evidence>
<gene>
    <name evidence="10" type="ORF">LADA_0E07118G</name>
</gene>
<comment type="function">
    <text evidence="5">Required for box C/D snoRNAs accumulation involved in snoRNA processing, snoRNA transport to the nucleolus and ribosome biogenesis.</text>
</comment>
<dbReference type="Proteomes" id="UP000190274">
    <property type="component" value="Chromosome E"/>
</dbReference>
<dbReference type="GO" id="GO:0030515">
    <property type="term" value="F:snoRNA binding"/>
    <property type="evidence" value="ECO:0007669"/>
    <property type="project" value="EnsemblFungi"/>
</dbReference>
<dbReference type="OrthoDB" id="272357at2759"/>
<evidence type="ECO:0000259" key="9">
    <source>
        <dbReference type="PROSITE" id="PS51083"/>
    </source>
</evidence>
<accession>A0A1G4JCQ2</accession>
<organism evidence="10 11">
    <name type="scientific">Lachancea dasiensis</name>
    <dbReference type="NCBI Taxonomy" id="1072105"/>
    <lineage>
        <taxon>Eukaryota</taxon>
        <taxon>Fungi</taxon>
        <taxon>Dikarya</taxon>
        <taxon>Ascomycota</taxon>
        <taxon>Saccharomycotina</taxon>
        <taxon>Saccharomycetes</taxon>
        <taxon>Saccharomycetales</taxon>
        <taxon>Saccharomycetaceae</taxon>
        <taxon>Lachancea</taxon>
    </lineage>
</organism>
<evidence type="ECO:0000256" key="2">
    <source>
        <dbReference type="ARBA" id="ARBA00022723"/>
    </source>
</evidence>
<dbReference type="GO" id="GO:0016074">
    <property type="term" value="P:sno(s)RNA metabolic process"/>
    <property type="evidence" value="ECO:0007669"/>
    <property type="project" value="EnsemblFungi"/>
</dbReference>
<feature type="compositionally biased region" description="Polar residues" evidence="8">
    <location>
        <begin position="374"/>
        <end position="392"/>
    </location>
</feature>
<dbReference type="GO" id="GO:0048254">
    <property type="term" value="P:snoRNA localization"/>
    <property type="evidence" value="ECO:0007669"/>
    <property type="project" value="TreeGrafter"/>
</dbReference>
<dbReference type="EMBL" id="LT598455">
    <property type="protein sequence ID" value="SCU87932.1"/>
    <property type="molecule type" value="Genomic_DNA"/>
</dbReference>
<dbReference type="InterPro" id="IPR051639">
    <property type="entry name" value="BCD1"/>
</dbReference>
<dbReference type="GO" id="GO:0000492">
    <property type="term" value="P:box C/D snoRNP assembly"/>
    <property type="evidence" value="ECO:0007669"/>
    <property type="project" value="EnsemblFungi"/>
</dbReference>
<dbReference type="Pfam" id="PF25790">
    <property type="entry name" value="BCD1"/>
    <property type="match status" value="1"/>
</dbReference>
<name>A0A1G4JCQ2_9SACH</name>
<dbReference type="GO" id="GO:0008270">
    <property type="term" value="F:zinc ion binding"/>
    <property type="evidence" value="ECO:0007669"/>
    <property type="project" value="UniProtKB-UniRule"/>
</dbReference>
<dbReference type="SUPFAM" id="SSF144232">
    <property type="entry name" value="HIT/MYND zinc finger-like"/>
    <property type="match status" value="1"/>
</dbReference>
<evidence type="ECO:0000256" key="1">
    <source>
        <dbReference type="ARBA" id="ARBA00022553"/>
    </source>
</evidence>
<dbReference type="Gene3D" id="3.30.60.190">
    <property type="match status" value="1"/>
</dbReference>
<comment type="similarity">
    <text evidence="6">Belongs to the BCD1 family.</text>
</comment>
<proteinExistence type="inferred from homology"/>
<reference evidence="11" key="1">
    <citation type="submission" date="2016-03" db="EMBL/GenBank/DDBJ databases">
        <authorList>
            <person name="Devillers H."/>
        </authorList>
    </citation>
    <scope>NUCLEOTIDE SEQUENCE [LARGE SCALE GENOMIC DNA]</scope>
</reference>
<evidence type="ECO:0000256" key="6">
    <source>
        <dbReference type="ARBA" id="ARBA00049654"/>
    </source>
</evidence>
<keyword evidence="11" id="KW-1185">Reference proteome</keyword>
<feature type="compositionally biased region" description="Low complexity" evidence="8">
    <location>
        <begin position="340"/>
        <end position="354"/>
    </location>
</feature>
<dbReference type="InterPro" id="IPR007529">
    <property type="entry name" value="Znf_HIT"/>
</dbReference>
<dbReference type="PANTHER" id="PTHR13483">
    <property type="entry name" value="BOX C_D SNORNA PROTEIN 1-RELATED"/>
    <property type="match status" value="1"/>
</dbReference>
<keyword evidence="1" id="KW-0597">Phosphoprotein</keyword>
<dbReference type="CDD" id="cd23023">
    <property type="entry name" value="zf-HIT_BCD1"/>
    <property type="match status" value="1"/>
</dbReference>
<feature type="region of interest" description="Disordered" evidence="8">
    <location>
        <begin position="338"/>
        <end position="415"/>
    </location>
</feature>
<dbReference type="GO" id="GO:0000463">
    <property type="term" value="P:maturation of LSU-rRNA from tricistronic rRNA transcript (SSU-rRNA, 5.8S rRNA, LSU-rRNA)"/>
    <property type="evidence" value="ECO:0007669"/>
    <property type="project" value="TreeGrafter"/>
</dbReference>
<keyword evidence="3 7" id="KW-0863">Zinc-finger</keyword>
<dbReference type="InterPro" id="IPR057721">
    <property type="entry name" value="BCD1_alpha/beta"/>
</dbReference>
<evidence type="ECO:0000256" key="4">
    <source>
        <dbReference type="ARBA" id="ARBA00022833"/>
    </source>
</evidence>
<dbReference type="GO" id="GO:0070761">
    <property type="term" value="C:pre-snoRNP complex"/>
    <property type="evidence" value="ECO:0007669"/>
    <property type="project" value="TreeGrafter"/>
</dbReference>